<proteinExistence type="predicted"/>
<dbReference type="InterPro" id="IPR017517">
    <property type="entry name" value="Maleyloyr_isom"/>
</dbReference>
<gene>
    <name evidence="2" type="ORF">HNR67_007432</name>
</gene>
<dbReference type="NCBIfam" id="TIGR03083">
    <property type="entry name" value="maleylpyruvate isomerase family mycothiol-dependent enzyme"/>
    <property type="match status" value="1"/>
</dbReference>
<sequence length="192" mass="19914">MTMIDHGAATARMTELLAGVTDAQLTAPTPCANYQLGDLIEHIGTLALAFTQAAGKQPSDDLVPDGDAARLEPDWRTTIAAQLGELAVAWRDPAAWTGMTKAGGLDMPAEMAGQVTLNELVVHGWDVARATGQDYLATDAEVAAALIFVEPFSGPEGTEGLFGPAVAVAGDAPPLDRLLGLSGRDPRWVPAG</sequence>
<evidence type="ECO:0000313" key="3">
    <source>
        <dbReference type="Proteomes" id="UP000533598"/>
    </source>
</evidence>
<dbReference type="InterPro" id="IPR017520">
    <property type="entry name" value="CHP03086"/>
</dbReference>
<dbReference type="Proteomes" id="UP000533598">
    <property type="component" value="Unassembled WGS sequence"/>
</dbReference>
<evidence type="ECO:0000259" key="1">
    <source>
        <dbReference type="Pfam" id="PF11716"/>
    </source>
</evidence>
<dbReference type="GO" id="GO:0046872">
    <property type="term" value="F:metal ion binding"/>
    <property type="evidence" value="ECO:0007669"/>
    <property type="project" value="InterPro"/>
</dbReference>
<dbReference type="NCBIfam" id="TIGR03086">
    <property type="entry name" value="TIGR03086 family metal-binding protein"/>
    <property type="match status" value="1"/>
</dbReference>
<protein>
    <submittedName>
        <fullName evidence="2">Uncharacterized protein (TIGR03086 family)</fullName>
    </submittedName>
</protein>
<dbReference type="EMBL" id="JACHMH010000001">
    <property type="protein sequence ID" value="MBB4681314.1"/>
    <property type="molecule type" value="Genomic_DNA"/>
</dbReference>
<keyword evidence="3" id="KW-1185">Reference proteome</keyword>
<feature type="domain" description="Mycothiol-dependent maleylpyruvate isomerase metal-binding" evidence="1">
    <location>
        <begin position="8"/>
        <end position="128"/>
    </location>
</feature>
<dbReference type="InterPro" id="IPR034660">
    <property type="entry name" value="DinB/YfiT-like"/>
</dbReference>
<comment type="caution">
    <text evidence="2">The sequence shown here is derived from an EMBL/GenBank/DDBJ whole genome shotgun (WGS) entry which is preliminary data.</text>
</comment>
<dbReference type="AlphaFoldDB" id="A0A7W7CHI6"/>
<evidence type="ECO:0000313" key="2">
    <source>
        <dbReference type="EMBL" id="MBB4681314.1"/>
    </source>
</evidence>
<dbReference type="InterPro" id="IPR024344">
    <property type="entry name" value="MDMPI_metal-binding"/>
</dbReference>
<accession>A0A7W7CHI6</accession>
<dbReference type="RefSeq" id="WP_221490179.1">
    <property type="nucleotide sequence ID" value="NZ_BAAAUI010000071.1"/>
</dbReference>
<name>A0A7W7CHI6_9PSEU</name>
<dbReference type="Gene3D" id="1.20.120.450">
    <property type="entry name" value="dinb family like domain"/>
    <property type="match status" value="1"/>
</dbReference>
<organism evidence="2 3">
    <name type="scientific">Crossiella cryophila</name>
    <dbReference type="NCBI Taxonomy" id="43355"/>
    <lineage>
        <taxon>Bacteria</taxon>
        <taxon>Bacillati</taxon>
        <taxon>Actinomycetota</taxon>
        <taxon>Actinomycetes</taxon>
        <taxon>Pseudonocardiales</taxon>
        <taxon>Pseudonocardiaceae</taxon>
        <taxon>Crossiella</taxon>
    </lineage>
</organism>
<reference evidence="2 3" key="1">
    <citation type="submission" date="2020-08" db="EMBL/GenBank/DDBJ databases">
        <title>Sequencing the genomes of 1000 actinobacteria strains.</title>
        <authorList>
            <person name="Klenk H.-P."/>
        </authorList>
    </citation>
    <scope>NUCLEOTIDE SEQUENCE [LARGE SCALE GENOMIC DNA]</scope>
    <source>
        <strain evidence="2 3">DSM 44230</strain>
    </source>
</reference>
<dbReference type="Pfam" id="PF11716">
    <property type="entry name" value="MDMPI_N"/>
    <property type="match status" value="1"/>
</dbReference>
<dbReference type="SUPFAM" id="SSF109854">
    <property type="entry name" value="DinB/YfiT-like putative metalloenzymes"/>
    <property type="match status" value="1"/>
</dbReference>